<dbReference type="InterPro" id="IPR036864">
    <property type="entry name" value="Zn2-C6_fun-type_DNA-bd_sf"/>
</dbReference>
<feature type="region of interest" description="Disordered" evidence="2">
    <location>
        <begin position="201"/>
        <end position="228"/>
    </location>
</feature>
<dbReference type="Gene3D" id="4.10.240.10">
    <property type="entry name" value="Zn(2)-C6 fungal-type DNA-binding domain"/>
    <property type="match status" value="1"/>
</dbReference>
<feature type="region of interest" description="Disordered" evidence="2">
    <location>
        <begin position="51"/>
        <end position="76"/>
    </location>
</feature>
<reference evidence="4 5" key="1">
    <citation type="journal article" date="2016" name="Genome Biol. Evol.">
        <title>Divergent and convergent evolution of fungal pathogenicity.</title>
        <authorList>
            <person name="Shang Y."/>
            <person name="Xiao G."/>
            <person name="Zheng P."/>
            <person name="Cen K."/>
            <person name="Zhan S."/>
            <person name="Wang C."/>
        </authorList>
    </citation>
    <scope>NUCLEOTIDE SEQUENCE [LARGE SCALE GENOMIC DNA]</scope>
    <source>
        <strain evidence="4 5">RCEF 4871</strain>
    </source>
</reference>
<keyword evidence="5" id="KW-1185">Reference proteome</keyword>
<feature type="compositionally biased region" description="Low complexity" evidence="2">
    <location>
        <begin position="205"/>
        <end position="219"/>
    </location>
</feature>
<dbReference type="GO" id="GO:0003677">
    <property type="term" value="F:DNA binding"/>
    <property type="evidence" value="ECO:0007669"/>
    <property type="project" value="UniProtKB-KW"/>
</dbReference>
<dbReference type="InterPro" id="IPR001138">
    <property type="entry name" value="Zn2Cys6_DnaBD"/>
</dbReference>
<sequence length="468" mass="50934">MTSLPQNCKAAGAPKHRACDECRTRKLACSKDAGGCARCRREGIACVYSPQKPMGRPRKRRAAEETVPEDASTDTTRSAVLHIPRGTSCSCTSHHEPLISSGQEPLPQVGDETTINYLDMLPNNFGDNDTAHLYSLQQEPYLHFLGPCDDTLDNNGLMIDFGDGDIVQGIVFDEAEPAARTISKDINDSLHLYVAGHMPRVEETPPSISSGASSAVESPEPLPEPTGSKALPISSCGCLSSLYLALDSLTRLPSDVPSAMRVVRNAIKISHDVLGCQHCFQYFHKNPLQPQPVQSVQNMTCLGALVPSACNAYVTIMEMIDRDADAANANDKEIFFSFKDFGGLWGLVMDGQESGAVLRAYDNRNLDPDVWRAAVKSILRLDVYGLGGKAGDAPPGRHAMPGLKDVINELDRSTKLRHQIVDELLATGKMPNHSKYYLQCNAPIPPEHRSCMRLVESARLALDNLIIG</sequence>
<feature type="domain" description="Zn(2)-C6 fungal-type" evidence="3">
    <location>
        <begin position="18"/>
        <end position="48"/>
    </location>
</feature>
<dbReference type="EMBL" id="AZHC01000003">
    <property type="protein sequence ID" value="OAA49294.1"/>
    <property type="molecule type" value="Genomic_DNA"/>
</dbReference>
<dbReference type="OrthoDB" id="3498215at2759"/>
<dbReference type="GO" id="GO:0001080">
    <property type="term" value="P:nitrogen catabolite activation of transcription from RNA polymerase II promoter"/>
    <property type="evidence" value="ECO:0007669"/>
    <property type="project" value="TreeGrafter"/>
</dbReference>
<keyword evidence="1" id="KW-0539">Nucleus</keyword>
<dbReference type="GO" id="GO:0008270">
    <property type="term" value="F:zinc ion binding"/>
    <property type="evidence" value="ECO:0007669"/>
    <property type="project" value="InterPro"/>
</dbReference>
<dbReference type="GO" id="GO:0005634">
    <property type="term" value="C:nucleus"/>
    <property type="evidence" value="ECO:0007669"/>
    <property type="project" value="TreeGrafter"/>
</dbReference>
<dbReference type="InterPro" id="IPR050797">
    <property type="entry name" value="Carb_Metab_Trans_Reg"/>
</dbReference>
<evidence type="ECO:0000256" key="1">
    <source>
        <dbReference type="ARBA" id="ARBA00023242"/>
    </source>
</evidence>
<evidence type="ECO:0000259" key="3">
    <source>
        <dbReference type="PROSITE" id="PS50048"/>
    </source>
</evidence>
<comment type="caution">
    <text evidence="4">The sequence shown here is derived from an EMBL/GenBank/DDBJ whole genome shotgun (WGS) entry which is preliminary data.</text>
</comment>
<accession>A0A162KCW9</accession>
<dbReference type="Pfam" id="PF00172">
    <property type="entry name" value="Zn_clus"/>
    <property type="match status" value="1"/>
</dbReference>
<name>A0A162KCW9_METRR</name>
<dbReference type="SUPFAM" id="SSF57701">
    <property type="entry name" value="Zn2/Cys6 DNA-binding domain"/>
    <property type="match status" value="1"/>
</dbReference>
<dbReference type="Proteomes" id="UP000243498">
    <property type="component" value="Unassembled WGS sequence"/>
</dbReference>
<dbReference type="PROSITE" id="PS50048">
    <property type="entry name" value="ZN2_CY6_FUNGAL_2"/>
    <property type="match status" value="1"/>
</dbReference>
<evidence type="ECO:0000313" key="5">
    <source>
        <dbReference type="Proteomes" id="UP000243498"/>
    </source>
</evidence>
<dbReference type="PANTHER" id="PTHR31668:SF4">
    <property type="entry name" value="TRANSCRIPTIONAL ACTIVATOR PROTEIN DAL81"/>
    <property type="match status" value="1"/>
</dbReference>
<dbReference type="AlphaFoldDB" id="A0A162KCW9"/>
<dbReference type="OMA" id="VKHRACD"/>
<evidence type="ECO:0000256" key="2">
    <source>
        <dbReference type="SAM" id="MobiDB-lite"/>
    </source>
</evidence>
<gene>
    <name evidence="4" type="ORF">NOR_01217</name>
</gene>
<protein>
    <submittedName>
        <fullName evidence="4">Zn(2)-C6 fungal-type DNA-binding domain protein</fullName>
    </submittedName>
</protein>
<dbReference type="PROSITE" id="PS00463">
    <property type="entry name" value="ZN2_CY6_FUNGAL_1"/>
    <property type="match status" value="1"/>
</dbReference>
<organism evidence="4 5">
    <name type="scientific">Metarhizium rileyi (strain RCEF 4871)</name>
    <name type="common">Nomuraea rileyi</name>
    <dbReference type="NCBI Taxonomy" id="1649241"/>
    <lineage>
        <taxon>Eukaryota</taxon>
        <taxon>Fungi</taxon>
        <taxon>Dikarya</taxon>
        <taxon>Ascomycota</taxon>
        <taxon>Pezizomycotina</taxon>
        <taxon>Sordariomycetes</taxon>
        <taxon>Hypocreomycetidae</taxon>
        <taxon>Hypocreales</taxon>
        <taxon>Clavicipitaceae</taxon>
        <taxon>Metarhizium</taxon>
    </lineage>
</organism>
<keyword evidence="4" id="KW-0238">DNA-binding</keyword>
<evidence type="ECO:0000313" key="4">
    <source>
        <dbReference type="EMBL" id="OAA49294.1"/>
    </source>
</evidence>
<dbReference type="CDD" id="cd00067">
    <property type="entry name" value="GAL4"/>
    <property type="match status" value="1"/>
</dbReference>
<dbReference type="STRING" id="1081105.A0A162KCW9"/>
<dbReference type="PANTHER" id="PTHR31668">
    <property type="entry name" value="GLUCOSE TRANSPORT TRANSCRIPTION REGULATOR RGT1-RELATED-RELATED"/>
    <property type="match status" value="1"/>
</dbReference>
<dbReference type="SMART" id="SM00066">
    <property type="entry name" value="GAL4"/>
    <property type="match status" value="1"/>
</dbReference>
<proteinExistence type="predicted"/>
<dbReference type="GO" id="GO:0000981">
    <property type="term" value="F:DNA-binding transcription factor activity, RNA polymerase II-specific"/>
    <property type="evidence" value="ECO:0007669"/>
    <property type="project" value="InterPro"/>
</dbReference>